<dbReference type="Pfam" id="PF04347">
    <property type="entry name" value="FliO"/>
    <property type="match status" value="1"/>
</dbReference>
<evidence type="ECO:0000256" key="6">
    <source>
        <dbReference type="SAM" id="MobiDB-lite"/>
    </source>
</evidence>
<evidence type="ECO:0000256" key="8">
    <source>
        <dbReference type="SAM" id="SignalP"/>
    </source>
</evidence>
<feature type="chain" id="PRO_5006860345" evidence="8">
    <location>
        <begin position="29"/>
        <end position="192"/>
    </location>
</feature>
<keyword evidence="2" id="KW-1003">Cell membrane</keyword>
<proteinExistence type="predicted"/>
<evidence type="ECO:0000313" key="10">
    <source>
        <dbReference type="Proteomes" id="UP000069902"/>
    </source>
</evidence>
<dbReference type="PATRIC" id="fig|389348.3.peg.775"/>
<accession>A0A0U5JA81</accession>
<protein>
    <submittedName>
        <fullName evidence="9">Putative membrane protein</fullName>
    </submittedName>
</protein>
<keyword evidence="8" id="KW-0732">Signal</keyword>
<reference evidence="10" key="1">
    <citation type="submission" date="2015-09" db="EMBL/GenBank/DDBJ databases">
        <authorList>
            <person name="Bertelli C."/>
        </authorList>
    </citation>
    <scope>NUCLEOTIDE SEQUENCE [LARGE SCALE GENOMIC DNA]</scope>
    <source>
        <strain evidence="10">KNic</strain>
    </source>
</reference>
<name>A0A0U5JA81_9BACT</name>
<dbReference type="KEGG" id="pnl:PNK_0708"/>
<dbReference type="GO" id="GO:0016020">
    <property type="term" value="C:membrane"/>
    <property type="evidence" value="ECO:0007669"/>
    <property type="project" value="InterPro"/>
</dbReference>
<keyword evidence="10" id="KW-1185">Reference proteome</keyword>
<evidence type="ECO:0000256" key="4">
    <source>
        <dbReference type="ARBA" id="ARBA00022989"/>
    </source>
</evidence>
<dbReference type="EMBL" id="LN879502">
    <property type="protein sequence ID" value="CUI16334.1"/>
    <property type="molecule type" value="Genomic_DNA"/>
</dbReference>
<evidence type="ECO:0000256" key="3">
    <source>
        <dbReference type="ARBA" id="ARBA00022692"/>
    </source>
</evidence>
<dbReference type="STRING" id="389348.PNK_0708"/>
<keyword evidence="5 7" id="KW-0472">Membrane</keyword>
<gene>
    <name evidence="9" type="ORF">PNK_0708</name>
</gene>
<keyword evidence="3 7" id="KW-0812">Transmembrane</keyword>
<comment type="subcellular location">
    <subcellularLocation>
        <location evidence="1">Cell membrane</location>
    </subcellularLocation>
</comment>
<feature type="signal peptide" evidence="8">
    <location>
        <begin position="1"/>
        <end position="28"/>
    </location>
</feature>
<evidence type="ECO:0000256" key="5">
    <source>
        <dbReference type="ARBA" id="ARBA00023136"/>
    </source>
</evidence>
<keyword evidence="4 7" id="KW-1133">Transmembrane helix</keyword>
<evidence type="ECO:0000313" key="9">
    <source>
        <dbReference type="EMBL" id="CUI16334.1"/>
    </source>
</evidence>
<feature type="transmembrane region" description="Helical" evidence="7">
    <location>
        <begin position="84"/>
        <end position="105"/>
    </location>
</feature>
<organism evidence="9 10">
    <name type="scientific">Candidatus Protochlamydia naegleriophila</name>
    <dbReference type="NCBI Taxonomy" id="389348"/>
    <lineage>
        <taxon>Bacteria</taxon>
        <taxon>Pseudomonadati</taxon>
        <taxon>Chlamydiota</taxon>
        <taxon>Chlamydiia</taxon>
        <taxon>Parachlamydiales</taxon>
        <taxon>Parachlamydiaceae</taxon>
        <taxon>Candidatus Protochlamydia</taxon>
    </lineage>
</organism>
<dbReference type="GO" id="GO:0044781">
    <property type="term" value="P:bacterial-type flagellum organization"/>
    <property type="evidence" value="ECO:0007669"/>
    <property type="project" value="InterPro"/>
</dbReference>
<feature type="region of interest" description="Disordered" evidence="6">
    <location>
        <begin position="160"/>
        <end position="192"/>
    </location>
</feature>
<dbReference type="Proteomes" id="UP000069902">
    <property type="component" value="Chromosome cPNK"/>
</dbReference>
<evidence type="ECO:0000256" key="2">
    <source>
        <dbReference type="ARBA" id="ARBA00022475"/>
    </source>
</evidence>
<dbReference type="InterPro" id="IPR022781">
    <property type="entry name" value="Flagellar_biosynth_FliO"/>
</dbReference>
<evidence type="ECO:0000256" key="1">
    <source>
        <dbReference type="ARBA" id="ARBA00004236"/>
    </source>
</evidence>
<dbReference type="AlphaFoldDB" id="A0A0U5JA81"/>
<evidence type="ECO:0000256" key="7">
    <source>
        <dbReference type="SAM" id="Phobius"/>
    </source>
</evidence>
<dbReference type="InParanoid" id="A0A0U5JA81"/>
<sequence length="192" mass="21259">MVIIIAMKQYLLIPFLFLTLFSASLSMAQESQTQPPLAKDAHSIEQDSSDYPVYDANAVHLPDAYHDPLVDPVVKDSDTFQSKFMNMLFLLGLLIGFMLLASWMLKKMTKTRVTQLNQASSIKVLETRYLSPRSTLYLLDVQGQTLLIAESPMGVAQLASLGAAPESDEKGDSDSARTLPPFFSDQPKPKNS</sequence>